<dbReference type="AlphaFoldDB" id="A0A1N7MC91"/>
<evidence type="ECO:0000313" key="2">
    <source>
        <dbReference type="Proteomes" id="UP000186744"/>
    </source>
</evidence>
<dbReference type="PANTHER" id="PTHR38733:SF1">
    <property type="entry name" value="TYPE IV METHYL-DIRECTED RESTRICTION ENZYME ECOKMCRBC"/>
    <property type="match status" value="1"/>
</dbReference>
<dbReference type="RefSeq" id="WP_076551548.1">
    <property type="nucleotide sequence ID" value="NZ_FTOL01000002.1"/>
</dbReference>
<dbReference type="Proteomes" id="UP000186744">
    <property type="component" value="Unassembled WGS sequence"/>
</dbReference>
<sequence length="345" mass="40955">MAIPIENIYFLLCYAWNKLDEKERVDVSIDDKTELLDLFAKVLITSSKLLLKRGIDKSYIDHQEEISGIKGKIEISQTLKGNLLFKQKTVCTYDDFSANIITNQILVSTIYRLTRTKGIDPILKMELAKLQKMLLGVDLIEIKGSHFKQIKLNRNNRFYGFVMNVCHLIFQSTLPSEEKGKYKFSDFTRDEKKMNQLFEAFIRNFYRIEQRKFNTVKKEIIKWQFQEDDIESHQYLPQMETDISLENEEKKIIIDAKYYKETMTVNYDKERIRSSNLYQLFSYLLNQQDGSEKTKMATGILLYPTIERDYDLDFKYDNHKIQIRTVNLDTNWKNISTRLKEIINV</sequence>
<dbReference type="GO" id="GO:0009307">
    <property type="term" value="P:DNA restriction-modification system"/>
    <property type="evidence" value="ECO:0007669"/>
    <property type="project" value="InterPro"/>
</dbReference>
<protein>
    <submittedName>
        <fullName evidence="1">5-methylcytosine-specific restriction enzyme subunit McrC</fullName>
    </submittedName>
</protein>
<dbReference type="InterPro" id="IPR014407">
    <property type="entry name" value="McrC_bac"/>
</dbReference>
<dbReference type="PANTHER" id="PTHR38733">
    <property type="entry name" value="PROTEIN MCRC"/>
    <property type="match status" value="1"/>
</dbReference>
<dbReference type="OrthoDB" id="307209at2"/>
<gene>
    <name evidence="1" type="ORF">SAMN05421786_102458</name>
</gene>
<reference evidence="2" key="1">
    <citation type="submission" date="2017-01" db="EMBL/GenBank/DDBJ databases">
        <authorList>
            <person name="Varghese N."/>
            <person name="Submissions S."/>
        </authorList>
    </citation>
    <scope>NUCLEOTIDE SEQUENCE [LARGE SCALE GENOMIC DNA]</scope>
    <source>
        <strain evidence="2">DSM 18017</strain>
    </source>
</reference>
<dbReference type="Pfam" id="PF10117">
    <property type="entry name" value="McrBC"/>
    <property type="match status" value="1"/>
</dbReference>
<dbReference type="EMBL" id="FTOL01000002">
    <property type="protein sequence ID" value="SIS83700.1"/>
    <property type="molecule type" value="Genomic_DNA"/>
</dbReference>
<dbReference type="NCBIfam" id="NF007277">
    <property type="entry name" value="PRK09736.1"/>
    <property type="match status" value="1"/>
</dbReference>
<proteinExistence type="predicted"/>
<accession>A0A1N7MC91</accession>
<dbReference type="STRING" id="373668.SAMN05421786_102458"/>
<keyword evidence="2" id="KW-1185">Reference proteome</keyword>
<name>A0A1N7MC91_9FLAO</name>
<dbReference type="PIRSF" id="PIRSF003109">
    <property type="entry name" value="McrC"/>
    <property type="match status" value="1"/>
</dbReference>
<evidence type="ECO:0000313" key="1">
    <source>
        <dbReference type="EMBL" id="SIS83700.1"/>
    </source>
</evidence>
<dbReference type="InterPro" id="IPR019292">
    <property type="entry name" value="McrC"/>
</dbReference>
<organism evidence="1 2">
    <name type="scientific">Chryseobacterium ureilyticum</name>
    <dbReference type="NCBI Taxonomy" id="373668"/>
    <lineage>
        <taxon>Bacteria</taxon>
        <taxon>Pseudomonadati</taxon>
        <taxon>Bacteroidota</taxon>
        <taxon>Flavobacteriia</taxon>
        <taxon>Flavobacteriales</taxon>
        <taxon>Weeksellaceae</taxon>
        <taxon>Chryseobacterium group</taxon>
        <taxon>Chryseobacterium</taxon>
    </lineage>
</organism>